<accession>A0A9K3KZ12</accession>
<evidence type="ECO:0000313" key="5">
    <source>
        <dbReference type="Proteomes" id="UP000693970"/>
    </source>
</evidence>
<evidence type="ECO:0000256" key="1">
    <source>
        <dbReference type="ARBA" id="ARBA00022741"/>
    </source>
</evidence>
<reference evidence="4" key="1">
    <citation type="journal article" date="2021" name="Sci. Rep.">
        <title>Diploid genomic architecture of Nitzschia inconspicua, an elite biomass production diatom.</title>
        <authorList>
            <person name="Oliver A."/>
            <person name="Podell S."/>
            <person name="Pinowska A."/>
            <person name="Traller J.C."/>
            <person name="Smith S.R."/>
            <person name="McClure R."/>
            <person name="Beliaev A."/>
            <person name="Bohutskyi P."/>
            <person name="Hill E.A."/>
            <person name="Rabines A."/>
            <person name="Zheng H."/>
            <person name="Allen L.Z."/>
            <person name="Kuo A."/>
            <person name="Grigoriev I.V."/>
            <person name="Allen A.E."/>
            <person name="Hazlebeck D."/>
            <person name="Allen E.E."/>
        </authorList>
    </citation>
    <scope>NUCLEOTIDE SEQUENCE</scope>
    <source>
        <strain evidence="4">Hildebrandi</strain>
    </source>
</reference>
<dbReference type="InterPro" id="IPR001401">
    <property type="entry name" value="Dynamin_GTPase"/>
</dbReference>
<gene>
    <name evidence="4" type="ORF">IV203_008703</name>
</gene>
<name>A0A9K3KZ12_9STRA</name>
<keyword evidence="5" id="KW-1185">Reference proteome</keyword>
<dbReference type="GO" id="GO:0005739">
    <property type="term" value="C:mitochondrion"/>
    <property type="evidence" value="ECO:0007669"/>
    <property type="project" value="TreeGrafter"/>
</dbReference>
<reference evidence="4" key="2">
    <citation type="submission" date="2021-04" db="EMBL/GenBank/DDBJ databases">
        <authorList>
            <person name="Podell S."/>
        </authorList>
    </citation>
    <scope>NUCLEOTIDE SEQUENCE</scope>
    <source>
        <strain evidence="4">Hildebrandi</strain>
    </source>
</reference>
<sequence length="755" mass="85902">MSLRGNEEIRAFMDKLTATTNVSKYIDLPMIAVMGDTSSGKSSLLSSLSAVELPSASELTTRCPIMLQMKRAEKKQAIINVQWKNIPQGKLEKDVEFSTVNIDESSWDDLPDAIARAQKHIIDLSGKEVARDIVRVQVQGPNCEDLTVVDLPGIVRSRGKDESENIVGDIKALIDDYLSNKRCVILAIVPANVDFHNSQIMADALEVDPDTKRTIPVITKPDLIDSGAENEVKELLLGRKTRDFQMGFHMVKGRGQADLDRKVTIEEGLRNEEFFFSTTQPWRDVQDREVFGTTKLRKKLGNLQLGMIRESLPSIIAELKEKDEEASNELLRLGNIPNSDSEKRVFFRQLVDNIMNRMREMLTGKGHAGTKALIRDQQTFASKLHEECENFRESIRKSKFSNISSKKVGVDVLVTVNNGEIIKGTIVGCTTDGIFVDYIDRKKGVNRSEFVATFGAESLRFGSIGRRKEGEVWVSSKGCFCISRGDGTHDILKPVPADRVRHDPKWILPRIKRNRTDDLPIFVNQEVFRVIVVHFIDIEWQEPSEKLVSHTKELLVEALEKALTATEELRHYPGLYRFLHHRLTEVISNIEDIAKEQVAHFIDKERLPYTQDHYLQEILAKLKFEHVFKQLHVALGLSGHLKTEMSRESIQTVLEAIAKQNQEKSIDEHMAEDMQHALDAYGKVAMKRFIDGIPMQCWNMFRTFPQDAEAVFLDFGEDDLRRHVVPRDDVRRKIHALEAQEKELKAGLVILESLY</sequence>
<dbReference type="PANTHER" id="PTHR11566:SF21">
    <property type="entry name" value="DYNAMIN RELATED PROTEIN 1, ISOFORM A"/>
    <property type="match status" value="1"/>
</dbReference>
<dbReference type="CDD" id="cd08771">
    <property type="entry name" value="DLP_1"/>
    <property type="match status" value="1"/>
</dbReference>
<dbReference type="InterPro" id="IPR045063">
    <property type="entry name" value="Dynamin_N"/>
</dbReference>
<dbReference type="Pfam" id="PF01031">
    <property type="entry name" value="Dynamin_M"/>
    <property type="match status" value="2"/>
</dbReference>
<evidence type="ECO:0000259" key="3">
    <source>
        <dbReference type="PROSITE" id="PS51718"/>
    </source>
</evidence>
<evidence type="ECO:0000313" key="4">
    <source>
        <dbReference type="EMBL" id="KAG7352655.1"/>
    </source>
</evidence>
<dbReference type="SMART" id="SM00053">
    <property type="entry name" value="DYNc"/>
    <property type="match status" value="1"/>
</dbReference>
<dbReference type="GO" id="GO:0008017">
    <property type="term" value="F:microtubule binding"/>
    <property type="evidence" value="ECO:0007669"/>
    <property type="project" value="TreeGrafter"/>
</dbReference>
<keyword evidence="1" id="KW-0547">Nucleotide-binding</keyword>
<dbReference type="Pfam" id="PF00350">
    <property type="entry name" value="Dynamin_N"/>
    <property type="match status" value="1"/>
</dbReference>
<dbReference type="EMBL" id="JAGRRH010000017">
    <property type="protein sequence ID" value="KAG7352655.1"/>
    <property type="molecule type" value="Genomic_DNA"/>
</dbReference>
<dbReference type="GO" id="GO:0006897">
    <property type="term" value="P:endocytosis"/>
    <property type="evidence" value="ECO:0007669"/>
    <property type="project" value="TreeGrafter"/>
</dbReference>
<dbReference type="GO" id="GO:0005874">
    <property type="term" value="C:microtubule"/>
    <property type="evidence" value="ECO:0007669"/>
    <property type="project" value="TreeGrafter"/>
</dbReference>
<proteinExistence type="predicted"/>
<protein>
    <submittedName>
        <fullName evidence="4">Dynamin central region-domain containing protein</fullName>
    </submittedName>
</protein>
<dbReference type="PANTHER" id="PTHR11566">
    <property type="entry name" value="DYNAMIN"/>
    <property type="match status" value="1"/>
</dbReference>
<feature type="domain" description="Dynamin-type G" evidence="3">
    <location>
        <begin position="25"/>
        <end position="313"/>
    </location>
</feature>
<dbReference type="PROSITE" id="PS51718">
    <property type="entry name" value="G_DYNAMIN_2"/>
    <property type="match status" value="1"/>
</dbReference>
<keyword evidence="2" id="KW-0342">GTP-binding</keyword>
<dbReference type="GO" id="GO:0048312">
    <property type="term" value="P:intracellular distribution of mitochondria"/>
    <property type="evidence" value="ECO:0007669"/>
    <property type="project" value="TreeGrafter"/>
</dbReference>
<dbReference type="GO" id="GO:0005525">
    <property type="term" value="F:GTP binding"/>
    <property type="evidence" value="ECO:0007669"/>
    <property type="project" value="InterPro"/>
</dbReference>
<dbReference type="GO" id="GO:0000266">
    <property type="term" value="P:mitochondrial fission"/>
    <property type="evidence" value="ECO:0007669"/>
    <property type="project" value="TreeGrafter"/>
</dbReference>
<dbReference type="GO" id="GO:0016559">
    <property type="term" value="P:peroxisome fission"/>
    <property type="evidence" value="ECO:0007669"/>
    <property type="project" value="TreeGrafter"/>
</dbReference>
<comment type="caution">
    <text evidence="4">The sequence shown here is derived from an EMBL/GenBank/DDBJ whole genome shotgun (WGS) entry which is preliminary data.</text>
</comment>
<dbReference type="InterPro" id="IPR000375">
    <property type="entry name" value="Dynamin_stalk"/>
</dbReference>
<dbReference type="OrthoDB" id="43375at2759"/>
<dbReference type="Proteomes" id="UP000693970">
    <property type="component" value="Unassembled WGS sequence"/>
</dbReference>
<dbReference type="AlphaFoldDB" id="A0A9K3KZ12"/>
<dbReference type="GO" id="GO:0016020">
    <property type="term" value="C:membrane"/>
    <property type="evidence" value="ECO:0007669"/>
    <property type="project" value="TreeGrafter"/>
</dbReference>
<dbReference type="InterPro" id="IPR022812">
    <property type="entry name" value="Dynamin"/>
</dbReference>
<evidence type="ECO:0000256" key="2">
    <source>
        <dbReference type="ARBA" id="ARBA00023134"/>
    </source>
</evidence>
<organism evidence="4 5">
    <name type="scientific">Nitzschia inconspicua</name>
    <dbReference type="NCBI Taxonomy" id="303405"/>
    <lineage>
        <taxon>Eukaryota</taxon>
        <taxon>Sar</taxon>
        <taxon>Stramenopiles</taxon>
        <taxon>Ochrophyta</taxon>
        <taxon>Bacillariophyta</taxon>
        <taxon>Bacillariophyceae</taxon>
        <taxon>Bacillariophycidae</taxon>
        <taxon>Bacillariales</taxon>
        <taxon>Bacillariaceae</taxon>
        <taxon>Nitzschia</taxon>
    </lineage>
</organism>
<dbReference type="GO" id="GO:0003924">
    <property type="term" value="F:GTPase activity"/>
    <property type="evidence" value="ECO:0007669"/>
    <property type="project" value="InterPro"/>
</dbReference>
<dbReference type="InterPro" id="IPR030381">
    <property type="entry name" value="G_DYNAMIN_dom"/>
</dbReference>